<dbReference type="OrthoDB" id="9812921at2"/>
<gene>
    <name evidence="2" type="ORF">ATO12_09310</name>
</gene>
<dbReference type="SUPFAM" id="SSF82171">
    <property type="entry name" value="DPP6 N-terminal domain-like"/>
    <property type="match status" value="1"/>
</dbReference>
<evidence type="ECO:0000313" key="3">
    <source>
        <dbReference type="Proteomes" id="UP000023541"/>
    </source>
</evidence>
<dbReference type="InterPro" id="IPR001375">
    <property type="entry name" value="Peptidase_S9_cat"/>
</dbReference>
<dbReference type="InterPro" id="IPR029058">
    <property type="entry name" value="AB_hydrolase_fold"/>
</dbReference>
<comment type="caution">
    <text evidence="2">The sequence shown here is derived from an EMBL/GenBank/DDBJ whole genome shotgun (WGS) entry which is preliminary data.</text>
</comment>
<dbReference type="Gene3D" id="3.40.50.1820">
    <property type="entry name" value="alpha/beta hydrolase"/>
    <property type="match status" value="1"/>
</dbReference>
<dbReference type="STRING" id="1317122.ATO12_09310"/>
<dbReference type="SUPFAM" id="SSF53474">
    <property type="entry name" value="alpha/beta-Hydrolases"/>
    <property type="match status" value="1"/>
</dbReference>
<reference evidence="2 3" key="1">
    <citation type="submission" date="2014-04" db="EMBL/GenBank/DDBJ databases">
        <title>Aquimarina sp. 22II-S11-z7 Genome Sequencing.</title>
        <authorList>
            <person name="Lai Q."/>
        </authorList>
    </citation>
    <scope>NUCLEOTIDE SEQUENCE [LARGE SCALE GENOMIC DNA]</scope>
    <source>
        <strain evidence="2 3">22II-S11-z7</strain>
    </source>
</reference>
<dbReference type="AlphaFoldDB" id="A0A023BY34"/>
<dbReference type="EMBL" id="AQRA01000002">
    <property type="protein sequence ID" value="EZH74920.1"/>
    <property type="molecule type" value="Genomic_DNA"/>
</dbReference>
<protein>
    <recommendedName>
        <fullName evidence="1">Peptidase S9 prolyl oligopeptidase catalytic domain-containing protein</fullName>
    </recommendedName>
</protein>
<dbReference type="GO" id="GO:0006508">
    <property type="term" value="P:proteolysis"/>
    <property type="evidence" value="ECO:0007669"/>
    <property type="project" value="InterPro"/>
</dbReference>
<dbReference type="GO" id="GO:0008239">
    <property type="term" value="F:dipeptidyl-peptidase activity"/>
    <property type="evidence" value="ECO:0007669"/>
    <property type="project" value="TreeGrafter"/>
</dbReference>
<evidence type="ECO:0000313" key="2">
    <source>
        <dbReference type="EMBL" id="EZH74920.1"/>
    </source>
</evidence>
<dbReference type="PANTHER" id="PTHR11731:SF193">
    <property type="entry name" value="DIPEPTIDYL PEPTIDASE 9"/>
    <property type="match status" value="1"/>
</dbReference>
<organism evidence="2 3">
    <name type="scientific">Aquimarina atlantica</name>
    <dbReference type="NCBI Taxonomy" id="1317122"/>
    <lineage>
        <taxon>Bacteria</taxon>
        <taxon>Pseudomonadati</taxon>
        <taxon>Bacteroidota</taxon>
        <taxon>Flavobacteriia</taxon>
        <taxon>Flavobacteriales</taxon>
        <taxon>Flavobacteriaceae</taxon>
        <taxon>Aquimarina</taxon>
    </lineage>
</organism>
<accession>A0A023BY34</accession>
<sequence length="947" mass="110542">MIQRLITFVVILSTSLISAQKKTLTHADYDLWKNITDVKVSDKGKLIVSTIETNTKRGDGYIEIYNTQNKTKFKYSNGYDTSISSDENYVVFKKRPKYQLTRTEKKKEIKKEDRTKDALFIYDVKNNAIYDSILRVKKYKIPKKQEGWLVVESFKKVKKRKGKKSLSDQKNDSIDNNAPMAFKQNYALVYNLKTKQKDTIHQIKDFILPEKGKTFYYTLKNKKDKQKDIGVYEYHLTSGLKIAIDTTKYIYDKLAVYKDGNQFVYLSAVDSTAIDSLRFEMYYYKNKKLQKLVGVTDKNLRENWELSKDQTPFFSDNGNRLYFYSKPKVVYSKDTTLLKDEIPQVDVWNWQDKLIQPEQKSKFEQLNKKAFLSYYNTKSNQYVHIQDHTIETLNFDKNKQQQYIIGATTSPYDIMRSWDYPWTKDYYVINTNTGNKHLILKNKGRQPILSPDGQYALHYDMKEKHWFSIDLPALKKTNLTKELDVAFYDEDDDHPSLPFPYGFGGFDSKGNALIYDKFDIWRVALSGKEKPINLTQNGRKNNVEYRTEMLDPEQKNKATYCNKELLITSFDKMTKASGLYTLRKGKLIEKIRPSEFRISSYKKAKNAEVYSYRKQNFTTFSDLYVTTNTFQNSDRITVVNQHQKDFKWGTAELFSWKTYDGKKLEGIIYKPEDFDPSKQYPLITYFYEKRSDSYHSYHMPRPSASIVNPSYLVSNDYIMFVPDIVYDEGKPGASAYNCIVSGVEALEELGYIDRDNIGIQGQSWGGYQVAYLVTVTNKFKAAMAGAPVSNMTSAYGGIRWKSGLSRAFQYERTQSRLGKNLWDGFDLYIENSPLFGIPKIETPLLMMHNDNDGAVPYYQGIEMFMGMRRLQKPVWLLVYNEEAHNLKKVKNKQDLSIRMMQFFDYYLKGEPAPKWMTKGVPRVQKGKDLGYDLENTRTSSIMPSSNE</sequence>
<keyword evidence="3" id="KW-1185">Reference proteome</keyword>
<feature type="domain" description="Peptidase S9 prolyl oligopeptidase catalytic" evidence="1">
    <location>
        <begin position="735"/>
        <end position="909"/>
    </location>
</feature>
<evidence type="ECO:0000259" key="1">
    <source>
        <dbReference type="Pfam" id="PF00326"/>
    </source>
</evidence>
<name>A0A023BY34_9FLAO</name>
<dbReference type="GO" id="GO:0008236">
    <property type="term" value="F:serine-type peptidase activity"/>
    <property type="evidence" value="ECO:0007669"/>
    <property type="project" value="InterPro"/>
</dbReference>
<dbReference type="RefSeq" id="WP_131248777.1">
    <property type="nucleotide sequence ID" value="NZ_AQRA01000002.1"/>
</dbReference>
<proteinExistence type="predicted"/>
<dbReference type="Proteomes" id="UP000023541">
    <property type="component" value="Unassembled WGS sequence"/>
</dbReference>
<dbReference type="InterPro" id="IPR050278">
    <property type="entry name" value="Serine_Prot_S9B/DPPIV"/>
</dbReference>
<dbReference type="Pfam" id="PF00326">
    <property type="entry name" value="Peptidase_S9"/>
    <property type="match status" value="1"/>
</dbReference>
<dbReference type="PANTHER" id="PTHR11731">
    <property type="entry name" value="PROTEASE FAMILY S9B,C DIPEPTIDYL-PEPTIDASE IV-RELATED"/>
    <property type="match status" value="1"/>
</dbReference>
<dbReference type="eggNOG" id="COG1506">
    <property type="taxonomic scope" value="Bacteria"/>
</dbReference>